<dbReference type="InterPro" id="IPR036852">
    <property type="entry name" value="Peptidase_S8/S53_dom_sf"/>
</dbReference>
<accession>X1KWE7</accession>
<feature type="non-terminal residue" evidence="5">
    <location>
        <position position="250"/>
    </location>
</feature>
<keyword evidence="2" id="KW-0378">Hydrolase</keyword>
<evidence type="ECO:0000313" key="5">
    <source>
        <dbReference type="EMBL" id="GAI11422.1"/>
    </source>
</evidence>
<dbReference type="Pfam" id="PF00082">
    <property type="entry name" value="Peptidase_S8"/>
    <property type="match status" value="1"/>
</dbReference>
<dbReference type="Gene3D" id="3.40.50.200">
    <property type="entry name" value="Peptidase S8/S53 domain"/>
    <property type="match status" value="1"/>
</dbReference>
<feature type="domain" description="Peptidase S8/S53" evidence="4">
    <location>
        <begin position="12"/>
        <end position="238"/>
    </location>
</feature>
<keyword evidence="1" id="KW-0645">Protease</keyword>
<evidence type="ECO:0000259" key="4">
    <source>
        <dbReference type="Pfam" id="PF00082"/>
    </source>
</evidence>
<sequence>MSYEEVNGDRARNVVVAVIDKGFGSRNHPDLINKWYKNKTEVLDKKDNDHNGYVDDITGFDFVDRDNDPFLEYDDRSPNSSNSHGQASASIIAAEANNGIGIAGVFNKAYILPLRVDLVHMAEAIQYAIGIGANVIQISGGGGQILHTLYGKDSLKPDPILYSKENIEIYRELKKAIAWAWREKIPILSGVGNTGKFAPVFIGDDWRTITVAPHNIYGEISMHHSFSFSIDIFAPGGSRKLLKNREKLEK</sequence>
<dbReference type="GO" id="GO:0004252">
    <property type="term" value="F:serine-type endopeptidase activity"/>
    <property type="evidence" value="ECO:0007669"/>
    <property type="project" value="InterPro"/>
</dbReference>
<dbReference type="AlphaFoldDB" id="X1KWE7"/>
<evidence type="ECO:0000256" key="1">
    <source>
        <dbReference type="ARBA" id="ARBA00022670"/>
    </source>
</evidence>
<dbReference type="GO" id="GO:0016020">
    <property type="term" value="C:membrane"/>
    <property type="evidence" value="ECO:0007669"/>
    <property type="project" value="TreeGrafter"/>
</dbReference>
<keyword evidence="3" id="KW-0720">Serine protease</keyword>
<organism evidence="5">
    <name type="scientific">marine sediment metagenome</name>
    <dbReference type="NCBI Taxonomy" id="412755"/>
    <lineage>
        <taxon>unclassified sequences</taxon>
        <taxon>metagenomes</taxon>
        <taxon>ecological metagenomes</taxon>
    </lineage>
</organism>
<dbReference type="PANTHER" id="PTHR42884:SF14">
    <property type="entry name" value="NEUROENDOCRINE CONVERTASE 1"/>
    <property type="match status" value="1"/>
</dbReference>
<evidence type="ECO:0000256" key="3">
    <source>
        <dbReference type="ARBA" id="ARBA00022825"/>
    </source>
</evidence>
<dbReference type="PANTHER" id="PTHR42884">
    <property type="entry name" value="PROPROTEIN CONVERTASE SUBTILISIN/KEXIN-RELATED"/>
    <property type="match status" value="1"/>
</dbReference>
<dbReference type="PROSITE" id="PS51892">
    <property type="entry name" value="SUBTILASE"/>
    <property type="match status" value="1"/>
</dbReference>
<dbReference type="InterPro" id="IPR000209">
    <property type="entry name" value="Peptidase_S8/S53_dom"/>
</dbReference>
<comment type="caution">
    <text evidence="5">The sequence shown here is derived from an EMBL/GenBank/DDBJ whole genome shotgun (WGS) entry which is preliminary data.</text>
</comment>
<dbReference type="GO" id="GO:0016485">
    <property type="term" value="P:protein processing"/>
    <property type="evidence" value="ECO:0007669"/>
    <property type="project" value="TreeGrafter"/>
</dbReference>
<proteinExistence type="predicted"/>
<dbReference type="EMBL" id="BARV01010371">
    <property type="protein sequence ID" value="GAI11422.1"/>
    <property type="molecule type" value="Genomic_DNA"/>
</dbReference>
<reference evidence="5" key="1">
    <citation type="journal article" date="2014" name="Front. Microbiol.">
        <title>High frequency of phylogenetically diverse reductive dehalogenase-homologous genes in deep subseafloor sedimentary metagenomes.</title>
        <authorList>
            <person name="Kawai M."/>
            <person name="Futagami T."/>
            <person name="Toyoda A."/>
            <person name="Takaki Y."/>
            <person name="Nishi S."/>
            <person name="Hori S."/>
            <person name="Arai W."/>
            <person name="Tsubouchi T."/>
            <person name="Morono Y."/>
            <person name="Uchiyama I."/>
            <person name="Ito T."/>
            <person name="Fujiyama A."/>
            <person name="Inagaki F."/>
            <person name="Takami H."/>
        </authorList>
    </citation>
    <scope>NUCLEOTIDE SEQUENCE</scope>
    <source>
        <strain evidence="5">Expedition CK06-06</strain>
    </source>
</reference>
<gene>
    <name evidence="5" type="ORF">S06H3_20094</name>
</gene>
<evidence type="ECO:0000256" key="2">
    <source>
        <dbReference type="ARBA" id="ARBA00022801"/>
    </source>
</evidence>
<dbReference type="SUPFAM" id="SSF52743">
    <property type="entry name" value="Subtilisin-like"/>
    <property type="match status" value="1"/>
</dbReference>
<name>X1KWE7_9ZZZZ</name>
<protein>
    <recommendedName>
        <fullName evidence="4">Peptidase S8/S53 domain-containing protein</fullName>
    </recommendedName>
</protein>